<reference evidence="2" key="1">
    <citation type="submission" date="2021-04" db="EMBL/GenBank/DDBJ databases">
        <title>Microbacterium tenobrionis sp. nov. and Microbacterium allomyrinae sp. nov., isolated from larvae of Tenobrio molitor and Allomyrina dichotoma, respectively.</title>
        <authorList>
            <person name="Lee S.D."/>
        </authorList>
    </citation>
    <scope>NUCLEOTIDE SEQUENCE</scope>
    <source>
        <strain evidence="2">YMB-B2</strain>
    </source>
</reference>
<evidence type="ECO:0000259" key="1">
    <source>
        <dbReference type="Pfam" id="PF12697"/>
    </source>
</evidence>
<accession>A0A9X1RZQ4</accession>
<dbReference type="InterPro" id="IPR000073">
    <property type="entry name" value="AB_hydrolase_1"/>
</dbReference>
<feature type="domain" description="AB hydrolase-1" evidence="1">
    <location>
        <begin position="5"/>
        <end position="226"/>
    </location>
</feature>
<keyword evidence="3" id="KW-1185">Reference proteome</keyword>
<comment type="caution">
    <text evidence="2">The sequence shown here is derived from an EMBL/GenBank/DDBJ whole genome shotgun (WGS) entry which is preliminary data.</text>
</comment>
<sequence>MNVQVVLVHGIRTSRTMWRAQMEHLAGRDVPAVAVDLPGHGSRMDETFTLEAAFATIDEAVQEAASRGPVLLAGHSMGGLVSVAYAGSEAAPPVSAFIGASCTAFPRGAGLATYRTLARAFDALPDRGMWLTERVLAATIPEETRPDFAAGGYALDTQDAALASLGALDLAADLTRLTMPVWWINGQFDQLRMQERLFRRLTPHSELIVVPRTSHLVTAMRPRVFNALLDVAIATLHRSEASQEPARRSS</sequence>
<name>A0A9X1RZQ4_9MICO</name>
<dbReference type="SUPFAM" id="SSF53474">
    <property type="entry name" value="alpha/beta-Hydrolases"/>
    <property type="match status" value="1"/>
</dbReference>
<evidence type="ECO:0000313" key="3">
    <source>
        <dbReference type="Proteomes" id="UP001139289"/>
    </source>
</evidence>
<evidence type="ECO:0000313" key="2">
    <source>
        <dbReference type="EMBL" id="MCC2029831.1"/>
    </source>
</evidence>
<dbReference type="GO" id="GO:0016787">
    <property type="term" value="F:hydrolase activity"/>
    <property type="evidence" value="ECO:0007669"/>
    <property type="project" value="UniProtKB-KW"/>
</dbReference>
<dbReference type="PANTHER" id="PTHR42886:SF29">
    <property type="entry name" value="PUMMELIG, ISOFORM A"/>
    <property type="match status" value="1"/>
</dbReference>
<gene>
    <name evidence="2" type="ORF">KEC56_09935</name>
</gene>
<dbReference type="PANTHER" id="PTHR42886">
    <property type="entry name" value="RE40534P-RELATED"/>
    <property type="match status" value="1"/>
</dbReference>
<dbReference type="RefSeq" id="WP_227530837.1">
    <property type="nucleotide sequence ID" value="NZ_JAGTTM010000003.1"/>
</dbReference>
<proteinExistence type="predicted"/>
<dbReference type="AlphaFoldDB" id="A0A9X1RZQ4"/>
<protein>
    <submittedName>
        <fullName evidence="2">Alpha/beta hydrolase</fullName>
    </submittedName>
</protein>
<dbReference type="EMBL" id="JAGTTM010000003">
    <property type="protein sequence ID" value="MCC2029831.1"/>
    <property type="molecule type" value="Genomic_DNA"/>
</dbReference>
<dbReference type="Proteomes" id="UP001139289">
    <property type="component" value="Unassembled WGS sequence"/>
</dbReference>
<dbReference type="InterPro" id="IPR029058">
    <property type="entry name" value="AB_hydrolase_fold"/>
</dbReference>
<organism evidence="2 3">
    <name type="scientific">Microbacterium tenebrionis</name>
    <dbReference type="NCBI Taxonomy" id="2830665"/>
    <lineage>
        <taxon>Bacteria</taxon>
        <taxon>Bacillati</taxon>
        <taxon>Actinomycetota</taxon>
        <taxon>Actinomycetes</taxon>
        <taxon>Micrococcales</taxon>
        <taxon>Microbacteriaceae</taxon>
        <taxon>Microbacterium</taxon>
    </lineage>
</organism>
<keyword evidence="2" id="KW-0378">Hydrolase</keyword>
<dbReference type="Gene3D" id="3.40.50.1820">
    <property type="entry name" value="alpha/beta hydrolase"/>
    <property type="match status" value="1"/>
</dbReference>
<dbReference type="Pfam" id="PF12697">
    <property type="entry name" value="Abhydrolase_6"/>
    <property type="match status" value="1"/>
</dbReference>